<evidence type="ECO:0000313" key="4">
    <source>
        <dbReference type="Proteomes" id="UP000054567"/>
    </source>
</evidence>
<dbReference type="VEuPathDB" id="FungiDB:CPAG_07156"/>
<feature type="compositionally biased region" description="Low complexity" evidence="1">
    <location>
        <begin position="79"/>
        <end position="89"/>
    </location>
</feature>
<dbReference type="Proteomes" id="UP000054567">
    <property type="component" value="Unassembled WGS sequence"/>
</dbReference>
<dbReference type="OrthoDB" id="10307540at2759"/>
<feature type="region of interest" description="Disordered" evidence="1">
    <location>
        <begin position="1"/>
        <end position="106"/>
    </location>
</feature>
<feature type="transmembrane region" description="Helical" evidence="2">
    <location>
        <begin position="323"/>
        <end position="356"/>
    </location>
</feature>
<gene>
    <name evidence="3" type="ORF">CPAG_07156</name>
</gene>
<protein>
    <submittedName>
        <fullName evidence="3">Uncharacterized protein</fullName>
    </submittedName>
</protein>
<keyword evidence="2" id="KW-0472">Membrane</keyword>
<keyword evidence="2" id="KW-1133">Transmembrane helix</keyword>
<feature type="transmembrane region" description="Helical" evidence="2">
    <location>
        <begin position="207"/>
        <end position="228"/>
    </location>
</feature>
<keyword evidence="2" id="KW-0812">Transmembrane</keyword>
<evidence type="ECO:0000256" key="1">
    <source>
        <dbReference type="SAM" id="MobiDB-lite"/>
    </source>
</evidence>
<feature type="compositionally biased region" description="Polar residues" evidence="1">
    <location>
        <begin position="29"/>
        <end position="39"/>
    </location>
</feature>
<name>A0A0J6FN17_COCPO</name>
<dbReference type="EMBL" id="DS268112">
    <property type="protein sequence ID" value="KMM70845.1"/>
    <property type="molecule type" value="Genomic_DNA"/>
</dbReference>
<evidence type="ECO:0000313" key="3">
    <source>
        <dbReference type="EMBL" id="KMM70845.1"/>
    </source>
</evidence>
<feature type="region of interest" description="Disordered" evidence="1">
    <location>
        <begin position="264"/>
        <end position="305"/>
    </location>
</feature>
<feature type="compositionally biased region" description="Low complexity" evidence="1">
    <location>
        <begin position="282"/>
        <end position="294"/>
    </location>
</feature>
<reference evidence="3 4" key="1">
    <citation type="submission" date="2007-06" db="EMBL/GenBank/DDBJ databases">
        <title>The Genome Sequence of Coccidioides posadasii RMSCC_3488.</title>
        <authorList>
            <consortium name="Coccidioides Genome Resources Consortium"/>
            <consortium name="The Broad Institute Genome Sequencing Platform"/>
            <person name="Henn M.R."/>
            <person name="Sykes S."/>
            <person name="Young S."/>
            <person name="Jaffe D."/>
            <person name="Berlin A."/>
            <person name="Alvarez P."/>
            <person name="Butler J."/>
            <person name="Gnerre S."/>
            <person name="Grabherr M."/>
            <person name="Mauceli E."/>
            <person name="Brockman W."/>
            <person name="Kodira C."/>
            <person name="Alvarado L."/>
            <person name="Zeng Q."/>
            <person name="Crawford M."/>
            <person name="Antoine C."/>
            <person name="Devon K."/>
            <person name="Galgiani J."/>
            <person name="Orsborn K."/>
            <person name="Lewis M.L."/>
            <person name="Nusbaum C."/>
            <person name="Galagan J."/>
            <person name="Birren B."/>
        </authorList>
    </citation>
    <scope>NUCLEOTIDE SEQUENCE [LARGE SCALE GENOMIC DNA]</scope>
    <source>
        <strain evidence="3 4">RMSCC 3488</strain>
    </source>
</reference>
<feature type="compositionally biased region" description="Polar residues" evidence="1">
    <location>
        <begin position="60"/>
        <end position="78"/>
    </location>
</feature>
<organism evidence="3 4">
    <name type="scientific">Coccidioides posadasii RMSCC 3488</name>
    <dbReference type="NCBI Taxonomy" id="454284"/>
    <lineage>
        <taxon>Eukaryota</taxon>
        <taxon>Fungi</taxon>
        <taxon>Dikarya</taxon>
        <taxon>Ascomycota</taxon>
        <taxon>Pezizomycotina</taxon>
        <taxon>Eurotiomycetes</taxon>
        <taxon>Eurotiomycetidae</taxon>
        <taxon>Onygenales</taxon>
        <taxon>Onygenaceae</taxon>
        <taxon>Coccidioides</taxon>
    </lineage>
</organism>
<reference evidence="4" key="2">
    <citation type="journal article" date="2009" name="Genome Res.">
        <title>Comparative genomic analyses of the human fungal pathogens Coccidioides and their relatives.</title>
        <authorList>
            <person name="Sharpton T.J."/>
            <person name="Stajich J.E."/>
            <person name="Rounsley S.D."/>
            <person name="Gardner M.J."/>
            <person name="Wortman J.R."/>
            <person name="Jordar V.S."/>
            <person name="Maiti R."/>
            <person name="Kodira C.D."/>
            <person name="Neafsey D.E."/>
            <person name="Zeng Q."/>
            <person name="Hung C.-Y."/>
            <person name="McMahan C."/>
            <person name="Muszewska A."/>
            <person name="Grynberg M."/>
            <person name="Mandel M.A."/>
            <person name="Kellner E.M."/>
            <person name="Barker B.M."/>
            <person name="Galgiani J.N."/>
            <person name="Orbach M.J."/>
            <person name="Kirkland T.N."/>
            <person name="Cole G.T."/>
            <person name="Henn M.R."/>
            <person name="Birren B.W."/>
            <person name="Taylor J.W."/>
        </authorList>
    </citation>
    <scope>NUCLEOTIDE SEQUENCE [LARGE SCALE GENOMIC DNA]</scope>
    <source>
        <strain evidence="4">RMSCC 3488</strain>
    </source>
</reference>
<proteinExistence type="predicted"/>
<evidence type="ECO:0000256" key="2">
    <source>
        <dbReference type="SAM" id="Phobius"/>
    </source>
</evidence>
<sequence>MSPQAMTHLPLYRDDQNRIIYPKLDQKSSKSSTLPSNTDGFLRSYQLHHHSNGPERHATPSPSHDVQDSGSNPRLSRLSSVEPTSFSSSTIESAPNTKVLHDRGFPPSQPTFPAAAFILASDAPPASMSDNRRLSWQEQREWTQAKNNMALGALTMDPPSQRPRAHVSMADMEHDDDYVDDDETVSLSDHENAFYILIRLSFIVPPYSLFVALYTFFVILFLVFATPLRLCPPTAFFKPSSTFSMQICHILLPLHRVHQRFISTPSPSQRRRDRHPYHQAESRSSSHAHSGHGSPENPPYDNLETNPYTTSPYSPSCNSHYSIPWLILIHLLSPLLIVPVLFAAWITAFFWIFTMIMGNPDGTERRDDGRAAVLGVRNWWKIWLSKARRRKKRERNVARSRNRSVV</sequence>
<dbReference type="AlphaFoldDB" id="A0A0J6FN17"/>
<reference evidence="4" key="3">
    <citation type="journal article" date="2010" name="Genome Res.">
        <title>Population genomic sequencing of Coccidioides fungi reveals recent hybridization and transposon control.</title>
        <authorList>
            <person name="Neafsey D.E."/>
            <person name="Barker B.M."/>
            <person name="Sharpton T.J."/>
            <person name="Stajich J.E."/>
            <person name="Park D.J."/>
            <person name="Whiston E."/>
            <person name="Hung C.-Y."/>
            <person name="McMahan C."/>
            <person name="White J."/>
            <person name="Sykes S."/>
            <person name="Heiman D."/>
            <person name="Young S."/>
            <person name="Zeng Q."/>
            <person name="Abouelleil A."/>
            <person name="Aftuck L."/>
            <person name="Bessette D."/>
            <person name="Brown A."/>
            <person name="FitzGerald M."/>
            <person name="Lui A."/>
            <person name="Macdonald J.P."/>
            <person name="Priest M."/>
            <person name="Orbach M.J."/>
            <person name="Galgiani J.N."/>
            <person name="Kirkland T.N."/>
            <person name="Cole G.T."/>
            <person name="Birren B.W."/>
            <person name="Henn M.R."/>
            <person name="Taylor J.W."/>
            <person name="Rounsley S.D."/>
        </authorList>
    </citation>
    <scope>NUCLEOTIDE SEQUENCE [LARGE SCALE GENOMIC DNA]</scope>
    <source>
        <strain evidence="4">RMSCC 3488</strain>
    </source>
</reference>
<accession>A0A0J6FN17</accession>